<dbReference type="FunFam" id="3.40.50.720:FF:000047">
    <property type="entry name" value="NADP-dependent L-serine/L-allo-threonine dehydrogenase"/>
    <property type="match status" value="1"/>
</dbReference>
<dbReference type="EMBL" id="HG794546">
    <property type="protein sequence ID" value="CDK98355.1"/>
    <property type="molecule type" value="Genomic_DNA"/>
</dbReference>
<dbReference type="PANTHER" id="PTHR42901:SF1">
    <property type="entry name" value="ALCOHOL DEHYDROGENASE"/>
    <property type="match status" value="1"/>
</dbReference>
<accession>V6EYM6</accession>
<comment type="similarity">
    <text evidence="1 3">Belongs to the short-chain dehydrogenases/reductases (SDR) family.</text>
</comment>
<evidence type="ECO:0000256" key="1">
    <source>
        <dbReference type="ARBA" id="ARBA00006484"/>
    </source>
</evidence>
<dbReference type="CDD" id="cd05346">
    <property type="entry name" value="SDR_c5"/>
    <property type="match status" value="1"/>
</dbReference>
<dbReference type="AlphaFoldDB" id="V6EYM6"/>
<dbReference type="GO" id="GO:0016616">
    <property type="term" value="F:oxidoreductase activity, acting on the CH-OH group of donors, NAD or NADP as acceptor"/>
    <property type="evidence" value="ECO:0007669"/>
    <property type="project" value="UniProtKB-ARBA"/>
</dbReference>
<name>V6EYM6_MAGGM</name>
<dbReference type="eggNOG" id="COG4221">
    <property type="taxonomic scope" value="Bacteria"/>
</dbReference>
<evidence type="ECO:0000256" key="2">
    <source>
        <dbReference type="ARBA" id="ARBA00023002"/>
    </source>
</evidence>
<keyword evidence="2 4" id="KW-0560">Oxidoreductase</keyword>
<dbReference type="HOGENOM" id="CLU_010194_2_10_5"/>
<dbReference type="PRINTS" id="PR00081">
    <property type="entry name" value="GDHRDH"/>
</dbReference>
<evidence type="ECO:0000313" key="4">
    <source>
        <dbReference type="EMBL" id="CDK98355.1"/>
    </source>
</evidence>
<dbReference type="STRING" id="1430440.MGMSRv2__1140"/>
<dbReference type="PRINTS" id="PR00080">
    <property type="entry name" value="SDRFAMILY"/>
</dbReference>
<dbReference type="EC" id="1.1.1.-" evidence="4"/>
<protein>
    <submittedName>
        <fullName evidence="4">NADP-dependent L-serine/L-allo-threonine dehydrogenase ydfG</fullName>
        <ecNumber evidence="4">1.1.1.-</ecNumber>
    </submittedName>
</protein>
<evidence type="ECO:0000313" key="5">
    <source>
        <dbReference type="Proteomes" id="UP000018922"/>
    </source>
</evidence>
<dbReference type="SUPFAM" id="SSF51735">
    <property type="entry name" value="NAD(P)-binding Rossmann-fold domains"/>
    <property type="match status" value="1"/>
</dbReference>
<dbReference type="InterPro" id="IPR002347">
    <property type="entry name" value="SDR_fam"/>
</dbReference>
<dbReference type="PANTHER" id="PTHR42901">
    <property type="entry name" value="ALCOHOL DEHYDROGENASE"/>
    <property type="match status" value="1"/>
</dbReference>
<organism evidence="4 5">
    <name type="scientific">Magnetospirillum gryphiswaldense (strain DSM 6361 / JCM 21280 / NBRC 15271 / MSR-1)</name>
    <dbReference type="NCBI Taxonomy" id="431944"/>
    <lineage>
        <taxon>Bacteria</taxon>
        <taxon>Pseudomonadati</taxon>
        <taxon>Pseudomonadota</taxon>
        <taxon>Alphaproteobacteria</taxon>
        <taxon>Rhodospirillales</taxon>
        <taxon>Rhodospirillaceae</taxon>
        <taxon>Magnetospirillum</taxon>
    </lineage>
</organism>
<evidence type="ECO:0000256" key="3">
    <source>
        <dbReference type="RuleBase" id="RU000363"/>
    </source>
</evidence>
<keyword evidence="5" id="KW-1185">Reference proteome</keyword>
<reference evidence="4 5" key="1">
    <citation type="journal article" date="2014" name="Genome Announc.">
        <title>Complete genome sequence of Magnetospirillum gryphiswaldense MSR-1.</title>
        <authorList>
            <person name="Wang X."/>
            <person name="Wang Q."/>
            <person name="Zhang W."/>
            <person name="Wang Y."/>
            <person name="Li L."/>
            <person name="Wen T."/>
            <person name="Zhang T."/>
            <person name="Zhang Y."/>
            <person name="Xu J."/>
            <person name="Hu J."/>
            <person name="Li S."/>
            <person name="Liu L."/>
            <person name="Liu J."/>
            <person name="Jiang W."/>
            <person name="Tian J."/>
            <person name="Li Y."/>
            <person name="Schuler D."/>
            <person name="Wang L."/>
            <person name="Li J."/>
        </authorList>
    </citation>
    <scope>NUCLEOTIDE SEQUENCE [LARGE SCALE GENOMIC DNA]</scope>
    <source>
        <strain evidence="5">DSM 6361 / JCM 21280 / NBRC 15271 / MSR-1</strain>
    </source>
</reference>
<dbReference type="InterPro" id="IPR036291">
    <property type="entry name" value="NAD(P)-bd_dom_sf"/>
</dbReference>
<dbReference type="KEGG" id="mgy:MGMSRv2__1140"/>
<dbReference type="Gene3D" id="3.40.50.720">
    <property type="entry name" value="NAD(P)-binding Rossmann-like Domain"/>
    <property type="match status" value="1"/>
</dbReference>
<dbReference type="Pfam" id="PF00106">
    <property type="entry name" value="adh_short"/>
    <property type="match status" value="1"/>
</dbReference>
<dbReference type="Proteomes" id="UP000018922">
    <property type="component" value="Chromosome I"/>
</dbReference>
<sequence length="259" mass="27520">MKDRTMADWTDRIVFVTGATAGFGTAIARAYAALGARLILCGRRAERLGELQAELAVPCHLLELDVRNRPAVQQAIADLPADFAAIDVLVNNAGLALGLEPAHQADLDDWDAMMDTNVKGLMYVTRAVLPGMVERNQGHVVNISSIAGTYPYPGGNAYGASKAAVTQFSLNLIADLVKTKVRVTNIEPGLCAGSEFSLVRFKGDAEAAAKVYDGTTPLTSEDIAESVVWATSLPAHVNINRIELMPVSQAPAGLTVFRG</sequence>
<gene>
    <name evidence="4" type="primary">ydfG</name>
    <name evidence="4" type="ordered locus">MGMSRv2__1140</name>
</gene>
<proteinExistence type="inferred from homology"/>